<dbReference type="Proteomes" id="UP001177021">
    <property type="component" value="Unassembled WGS sequence"/>
</dbReference>
<proteinExistence type="predicted"/>
<gene>
    <name evidence="1" type="ORF">MILVUS5_LOCUS36465</name>
</gene>
<evidence type="ECO:0000313" key="1">
    <source>
        <dbReference type="EMBL" id="CAJ2672908.1"/>
    </source>
</evidence>
<dbReference type="EMBL" id="CASHSV030000716">
    <property type="protein sequence ID" value="CAJ2672908.1"/>
    <property type="molecule type" value="Genomic_DNA"/>
</dbReference>
<name>A0ACB0LWU9_TRIPR</name>
<evidence type="ECO:0000313" key="2">
    <source>
        <dbReference type="Proteomes" id="UP001177021"/>
    </source>
</evidence>
<protein>
    <submittedName>
        <fullName evidence="1">Uncharacterized protein</fullName>
    </submittedName>
</protein>
<keyword evidence="2" id="KW-1185">Reference proteome</keyword>
<organism evidence="1 2">
    <name type="scientific">Trifolium pratense</name>
    <name type="common">Red clover</name>
    <dbReference type="NCBI Taxonomy" id="57577"/>
    <lineage>
        <taxon>Eukaryota</taxon>
        <taxon>Viridiplantae</taxon>
        <taxon>Streptophyta</taxon>
        <taxon>Embryophyta</taxon>
        <taxon>Tracheophyta</taxon>
        <taxon>Spermatophyta</taxon>
        <taxon>Magnoliopsida</taxon>
        <taxon>eudicotyledons</taxon>
        <taxon>Gunneridae</taxon>
        <taxon>Pentapetalae</taxon>
        <taxon>rosids</taxon>
        <taxon>fabids</taxon>
        <taxon>Fabales</taxon>
        <taxon>Fabaceae</taxon>
        <taxon>Papilionoideae</taxon>
        <taxon>50 kb inversion clade</taxon>
        <taxon>NPAAA clade</taxon>
        <taxon>Hologalegina</taxon>
        <taxon>IRL clade</taxon>
        <taxon>Trifolieae</taxon>
        <taxon>Trifolium</taxon>
    </lineage>
</organism>
<comment type="caution">
    <text evidence="1">The sequence shown here is derived from an EMBL/GenBank/DDBJ whole genome shotgun (WGS) entry which is preliminary data.</text>
</comment>
<reference evidence="1" key="1">
    <citation type="submission" date="2023-10" db="EMBL/GenBank/DDBJ databases">
        <authorList>
            <person name="Rodriguez Cubillos JULIANA M."/>
            <person name="De Vega J."/>
        </authorList>
    </citation>
    <scope>NUCLEOTIDE SEQUENCE</scope>
</reference>
<sequence length="83" mass="9879">MENSMGLECMVVFFVSGGMFLLVQLLHKHFFNNFMKKFVYEIWGVLYPHHPKHLNGLWKNPTKKVRFAEHVLELPKEKGDFEI</sequence>
<accession>A0ACB0LWU9</accession>